<keyword evidence="10 14" id="KW-0067">ATP-binding</keyword>
<sequence length="560" mass="62625">MTIIRSLTHSLARALFTIVLLSVITSGLALLTLSGSLRDAEAINLAGSLRMQVYRLSWDISTHSPLSAQHIADYQRTLHSPALKALDRFYVPDPVRQGYRELLVTARQTASATVGNHQQVINEVDKIDQFVLALQHWAELKMRMAALACLLGLLAITLRVWFILRHIRQQVVGPLQQLVSASEAIEQRRFHFPPLSTGLPNELGVLARAFTRMSTELEKSWRAMSLNVEEKTADLTQANRRLRLLYACSQQLSHSIKGQEAFQQTLRLVSDHEKLSYIELSTPEFGRLSAGHRLPDRVWQTLPLHPHPEQPPCGVLHWQAEESESPLMKSVASLLVHALELWQAQQQVQSLLLLEERATIARELHDSLAQSLTFLRIQLVRLKRTLNAEATAAREIVTEFEEALSTANRQLRELLTTFRLTIEPASLTRALEQVIAPLRQQTDAPIVLKGQLEVRLPAQQHIHVLQIVREALLNAVQHANPTEITVSVDYDAASGLTIAVTDNGVGIASLEEPEGHYGLTIMHERAARLNGQLTIVRHTHGGTGVSLHFKPLTEMGSDKE</sequence>
<keyword evidence="3 14" id="KW-1003">Cell membrane</keyword>
<evidence type="ECO:0000256" key="13">
    <source>
        <dbReference type="ARBA" id="ARBA00023136"/>
    </source>
</evidence>
<feature type="transmembrane region" description="Helical" evidence="15">
    <location>
        <begin position="144"/>
        <end position="164"/>
    </location>
</feature>
<dbReference type="InterPro" id="IPR003660">
    <property type="entry name" value="HAMP_dom"/>
</dbReference>
<dbReference type="InterPro" id="IPR005467">
    <property type="entry name" value="His_kinase_dom"/>
</dbReference>
<keyword evidence="4 14" id="KW-0997">Cell inner membrane</keyword>
<dbReference type="InterPro" id="IPR042295">
    <property type="entry name" value="NarX-like_N_sf"/>
</dbReference>
<evidence type="ECO:0000313" key="19">
    <source>
        <dbReference type="EMBL" id="TKJ93736.1"/>
    </source>
</evidence>
<dbReference type="GO" id="GO:0005524">
    <property type="term" value="F:ATP binding"/>
    <property type="evidence" value="ECO:0007669"/>
    <property type="project" value="UniProtKB-UniRule"/>
</dbReference>
<dbReference type="InterPro" id="IPR016380">
    <property type="entry name" value="Sig_transdc_His_kin_NarX/NarQ"/>
</dbReference>
<dbReference type="SUPFAM" id="SSF158472">
    <property type="entry name" value="HAMP domain-like"/>
    <property type="match status" value="1"/>
</dbReference>
<keyword evidence="12 14" id="KW-0902">Two-component regulatory system</keyword>
<dbReference type="InterPro" id="IPR036890">
    <property type="entry name" value="HATPase_C_sf"/>
</dbReference>
<protein>
    <recommendedName>
        <fullName evidence="14">Sensor protein</fullName>
        <ecNumber evidence="14">2.7.13.3</ecNumber>
    </recommendedName>
</protein>
<dbReference type="STRING" id="1219360.GCA_001571305_02238"/>
<dbReference type="Proteomes" id="UP000661012">
    <property type="component" value="Unassembled WGS sequence"/>
</dbReference>
<feature type="domain" description="Histidine kinase" evidence="16">
    <location>
        <begin position="359"/>
        <end position="553"/>
    </location>
</feature>
<evidence type="ECO:0000256" key="9">
    <source>
        <dbReference type="ARBA" id="ARBA00022777"/>
    </source>
</evidence>
<gene>
    <name evidence="18" type="primary">narQ</name>
    <name evidence="19" type="ORF">EpCFBP13511_04015</name>
    <name evidence="18" type="ORF">IFT93_10065</name>
</gene>
<evidence type="ECO:0000256" key="4">
    <source>
        <dbReference type="ARBA" id="ARBA00022519"/>
    </source>
</evidence>
<dbReference type="EMBL" id="JACYNN010000005">
    <property type="protein sequence ID" value="MBD8106767.1"/>
    <property type="molecule type" value="Genomic_DNA"/>
</dbReference>
<dbReference type="SMART" id="SM00387">
    <property type="entry name" value="HATPase_c"/>
    <property type="match status" value="1"/>
</dbReference>
<dbReference type="PROSITE" id="PS50109">
    <property type="entry name" value="HIS_KIN"/>
    <property type="match status" value="1"/>
</dbReference>
<dbReference type="GO" id="GO:0000155">
    <property type="term" value="F:phosphorelay sensor kinase activity"/>
    <property type="evidence" value="ECO:0007669"/>
    <property type="project" value="UniProtKB-UniRule"/>
</dbReference>
<evidence type="ECO:0000256" key="10">
    <source>
        <dbReference type="ARBA" id="ARBA00022840"/>
    </source>
</evidence>
<keyword evidence="6 14" id="KW-0808">Transferase</keyword>
<dbReference type="InterPro" id="IPR050482">
    <property type="entry name" value="Sensor_HK_TwoCompSys"/>
</dbReference>
<dbReference type="Pfam" id="PF07730">
    <property type="entry name" value="HisKA_3"/>
    <property type="match status" value="1"/>
</dbReference>
<dbReference type="SUPFAM" id="SSF55874">
    <property type="entry name" value="ATPase domain of HSP90 chaperone/DNA topoisomerase II/histidine kinase"/>
    <property type="match status" value="1"/>
</dbReference>
<dbReference type="Pfam" id="PF13675">
    <property type="entry name" value="PilJ"/>
    <property type="match status" value="1"/>
</dbReference>
<evidence type="ECO:0000256" key="3">
    <source>
        <dbReference type="ARBA" id="ARBA00022475"/>
    </source>
</evidence>
<evidence type="ECO:0000256" key="8">
    <source>
        <dbReference type="ARBA" id="ARBA00022741"/>
    </source>
</evidence>
<evidence type="ECO:0000256" key="15">
    <source>
        <dbReference type="SAM" id="Phobius"/>
    </source>
</evidence>
<feature type="domain" description="HAMP" evidence="17">
    <location>
        <begin position="169"/>
        <end position="222"/>
    </location>
</feature>
<evidence type="ECO:0000256" key="7">
    <source>
        <dbReference type="ARBA" id="ARBA00022692"/>
    </source>
</evidence>
<comment type="catalytic activity">
    <reaction evidence="1 14">
        <text>ATP + protein L-histidine = ADP + protein N-phospho-L-histidine.</text>
        <dbReference type="EC" id="2.7.13.3"/>
    </reaction>
</comment>
<evidence type="ECO:0000313" key="20">
    <source>
        <dbReference type="Proteomes" id="UP000306393"/>
    </source>
</evidence>
<dbReference type="CDD" id="cd06225">
    <property type="entry name" value="HAMP"/>
    <property type="match status" value="1"/>
</dbReference>
<name>A0A4U3FKX2_9GAMM</name>
<dbReference type="Gene3D" id="1.20.120.960">
    <property type="entry name" value="Histidine kinase NarX, sensor domain"/>
    <property type="match status" value="1"/>
</dbReference>
<dbReference type="Pfam" id="PF00672">
    <property type="entry name" value="HAMP"/>
    <property type="match status" value="1"/>
</dbReference>
<keyword evidence="5" id="KW-0597">Phosphoprotein</keyword>
<evidence type="ECO:0000256" key="6">
    <source>
        <dbReference type="ARBA" id="ARBA00022679"/>
    </source>
</evidence>
<proteinExistence type="predicted"/>
<dbReference type="SMART" id="SM00304">
    <property type="entry name" value="HAMP"/>
    <property type="match status" value="1"/>
</dbReference>
<dbReference type="Gene3D" id="1.20.5.1930">
    <property type="match status" value="1"/>
</dbReference>
<dbReference type="PIRSF" id="PIRSF003167">
    <property type="entry name" value="STHK_NarX/NarQ"/>
    <property type="match status" value="1"/>
</dbReference>
<evidence type="ECO:0000256" key="1">
    <source>
        <dbReference type="ARBA" id="ARBA00000085"/>
    </source>
</evidence>
<reference evidence="18 21" key="2">
    <citation type="journal article" date="2020" name="FEMS Microbiol. Ecol.">
        <title>Temporal dynamics of bacterial communities during seed development and maturation.</title>
        <authorList>
            <person name="Chesneau G."/>
            <person name="Torres-Cortes G."/>
            <person name="Briand M."/>
            <person name="Darrasse A."/>
            <person name="Preveaux A."/>
            <person name="Marais C."/>
            <person name="Jacques M.A."/>
            <person name="Shade A."/>
            <person name="Barret M."/>
        </authorList>
    </citation>
    <scope>NUCLEOTIDE SEQUENCE [LARGE SCALE GENOMIC DNA]</scope>
    <source>
        <strain evidence="18 21">CFBP13732</strain>
    </source>
</reference>
<comment type="subcellular location">
    <subcellularLocation>
        <location evidence="2">Cell inner membrane</location>
        <topology evidence="2">Multi-pass membrane protein</topology>
    </subcellularLocation>
</comment>
<evidence type="ECO:0000256" key="11">
    <source>
        <dbReference type="ARBA" id="ARBA00022989"/>
    </source>
</evidence>
<keyword evidence="13 14" id="KW-0472">Membrane</keyword>
<evidence type="ECO:0000256" key="14">
    <source>
        <dbReference type="PIRNR" id="PIRNR003167"/>
    </source>
</evidence>
<keyword evidence="7 15" id="KW-0812">Transmembrane</keyword>
<dbReference type="Pfam" id="PF02518">
    <property type="entry name" value="HATPase_c"/>
    <property type="match status" value="1"/>
</dbReference>
<dbReference type="PANTHER" id="PTHR24421">
    <property type="entry name" value="NITRATE/NITRITE SENSOR PROTEIN NARX-RELATED"/>
    <property type="match status" value="1"/>
</dbReference>
<evidence type="ECO:0000256" key="2">
    <source>
        <dbReference type="ARBA" id="ARBA00004429"/>
    </source>
</evidence>
<dbReference type="GO" id="GO:0046983">
    <property type="term" value="F:protein dimerization activity"/>
    <property type="evidence" value="ECO:0007669"/>
    <property type="project" value="UniProtKB-UniRule"/>
</dbReference>
<dbReference type="InterPro" id="IPR011712">
    <property type="entry name" value="Sig_transdc_His_kin_sub3_dim/P"/>
</dbReference>
<keyword evidence="9 14" id="KW-0418">Kinase</keyword>
<dbReference type="PROSITE" id="PS50885">
    <property type="entry name" value="HAMP"/>
    <property type="match status" value="1"/>
</dbReference>
<evidence type="ECO:0000256" key="12">
    <source>
        <dbReference type="ARBA" id="ARBA00023012"/>
    </source>
</evidence>
<dbReference type="AlphaFoldDB" id="A0A4U3FKX2"/>
<evidence type="ECO:0000259" key="16">
    <source>
        <dbReference type="PROSITE" id="PS50109"/>
    </source>
</evidence>
<dbReference type="Gene3D" id="3.30.565.10">
    <property type="entry name" value="Histidine kinase-like ATPase, C-terminal domain"/>
    <property type="match status" value="1"/>
</dbReference>
<dbReference type="RefSeq" id="WP_137268764.1">
    <property type="nucleotide sequence ID" value="NZ_JACYNM010000005.1"/>
</dbReference>
<dbReference type="OrthoDB" id="9811306at2"/>
<organism evidence="19 20">
    <name type="scientific">Erwinia persicina</name>
    <dbReference type="NCBI Taxonomy" id="55211"/>
    <lineage>
        <taxon>Bacteria</taxon>
        <taxon>Pseudomonadati</taxon>
        <taxon>Pseudomonadota</taxon>
        <taxon>Gammaproteobacteria</taxon>
        <taxon>Enterobacterales</taxon>
        <taxon>Erwiniaceae</taxon>
        <taxon>Erwinia</taxon>
    </lineage>
</organism>
<dbReference type="EC" id="2.7.13.3" evidence="14"/>
<dbReference type="Gene3D" id="6.10.340.10">
    <property type="match status" value="1"/>
</dbReference>
<feature type="transmembrane region" description="Helical" evidence="15">
    <location>
        <begin position="12"/>
        <end position="33"/>
    </location>
</feature>
<keyword evidence="8 14" id="KW-0547">Nucleotide-binding</keyword>
<dbReference type="PANTHER" id="PTHR24421:SF10">
    <property type="entry name" value="NITRATE_NITRITE SENSOR PROTEIN NARQ"/>
    <property type="match status" value="1"/>
</dbReference>
<comment type="caution">
    <text evidence="19">The sequence shown here is derived from an EMBL/GenBank/DDBJ whole genome shotgun (WGS) entry which is preliminary data.</text>
</comment>
<dbReference type="InterPro" id="IPR029095">
    <property type="entry name" value="NarX-like_N"/>
</dbReference>
<keyword evidence="11 15" id="KW-1133">Transmembrane helix</keyword>
<dbReference type="EMBL" id="QGAC01000003">
    <property type="protein sequence ID" value="TKJ93736.1"/>
    <property type="molecule type" value="Genomic_DNA"/>
</dbReference>
<dbReference type="GO" id="GO:0005886">
    <property type="term" value="C:plasma membrane"/>
    <property type="evidence" value="ECO:0007669"/>
    <property type="project" value="UniProtKB-SubCell"/>
</dbReference>
<reference evidence="19 20" key="1">
    <citation type="journal article" date="2019" name="Sci. Rep.">
        <title>Differences in resource use lead to coexistence of seed-transmitted microbial populations.</title>
        <authorList>
            <person name="Torres-Cortes G."/>
            <person name="Garcia B.J."/>
            <person name="Compant S."/>
            <person name="Rezki S."/>
            <person name="Jones P."/>
            <person name="Preveaux A."/>
            <person name="Briand M."/>
            <person name="Roulet A."/>
            <person name="Bouchez O."/>
            <person name="Jacobson D."/>
            <person name="Barret M."/>
        </authorList>
    </citation>
    <scope>NUCLEOTIDE SEQUENCE [LARGE SCALE GENOMIC DNA]</scope>
    <source>
        <strain evidence="19 20">CFBP13511</strain>
    </source>
</reference>
<dbReference type="NCBIfam" id="NF008184">
    <property type="entry name" value="PRK10935.1"/>
    <property type="match status" value="1"/>
</dbReference>
<keyword evidence="21" id="KW-1185">Reference proteome</keyword>
<dbReference type="InterPro" id="IPR003594">
    <property type="entry name" value="HATPase_dom"/>
</dbReference>
<evidence type="ECO:0000259" key="17">
    <source>
        <dbReference type="PROSITE" id="PS50885"/>
    </source>
</evidence>
<evidence type="ECO:0000256" key="5">
    <source>
        <dbReference type="ARBA" id="ARBA00022553"/>
    </source>
</evidence>
<evidence type="ECO:0000313" key="18">
    <source>
        <dbReference type="EMBL" id="MBD8106767.1"/>
    </source>
</evidence>
<evidence type="ECO:0000313" key="21">
    <source>
        <dbReference type="Proteomes" id="UP000661012"/>
    </source>
</evidence>
<dbReference type="CDD" id="cd16917">
    <property type="entry name" value="HATPase_UhpB-NarQ-NarX-like"/>
    <property type="match status" value="1"/>
</dbReference>
<dbReference type="CDD" id="cd22899">
    <property type="entry name" value="NarQ_sensor"/>
    <property type="match status" value="1"/>
</dbReference>
<dbReference type="Proteomes" id="UP000306393">
    <property type="component" value="Unassembled WGS sequence"/>
</dbReference>
<accession>A0A4U3FKX2</accession>